<dbReference type="Proteomes" id="UP000239872">
    <property type="component" value="Unassembled WGS sequence"/>
</dbReference>
<gene>
    <name evidence="1" type="ORF">CJD36_013935</name>
</gene>
<dbReference type="AlphaFoldDB" id="A0A2S7SWV0"/>
<organism evidence="1 2">
    <name type="scientific">Flavipsychrobacter stenotrophus</name>
    <dbReference type="NCBI Taxonomy" id="2077091"/>
    <lineage>
        <taxon>Bacteria</taxon>
        <taxon>Pseudomonadati</taxon>
        <taxon>Bacteroidota</taxon>
        <taxon>Chitinophagia</taxon>
        <taxon>Chitinophagales</taxon>
        <taxon>Chitinophagaceae</taxon>
        <taxon>Flavipsychrobacter</taxon>
    </lineage>
</organism>
<sequence>MSQIKAPAFLEDAFTTGFSAKDPDGDALKFTMVDIGRLNIKNGKIYACDPLALYLEEPFTTDFPKGEFPVQVALAAINDDERIGFARIKFADTKPVKWEYAVTDGQDVNELEKGEIFGYSVESGTGSFMDTSGYADYDNLYKEDAELSTVSKQLNETYEDTRAWLMWEGKNSNVAIFSTGYGDGLYATYIGYDANGNICRLVSDFNMLEWK</sequence>
<evidence type="ECO:0000313" key="2">
    <source>
        <dbReference type="Proteomes" id="UP000239872"/>
    </source>
</evidence>
<protein>
    <recommendedName>
        <fullName evidence="3">DUF4241 domain-containing protein</fullName>
    </recommendedName>
</protein>
<dbReference type="OrthoDB" id="9789980at2"/>
<proteinExistence type="predicted"/>
<dbReference type="Pfam" id="PF14025">
    <property type="entry name" value="DUF4241"/>
    <property type="match status" value="1"/>
</dbReference>
<comment type="caution">
    <text evidence="1">The sequence shown here is derived from an EMBL/GenBank/DDBJ whole genome shotgun (WGS) entry which is preliminary data.</text>
</comment>
<name>A0A2S7SWV0_9BACT</name>
<reference evidence="1 2" key="1">
    <citation type="submission" date="2018-01" db="EMBL/GenBank/DDBJ databases">
        <title>A novel member of the phylum Bacteroidetes isolated from glacier ice.</title>
        <authorList>
            <person name="Liu Q."/>
            <person name="Xin Y.-H."/>
        </authorList>
    </citation>
    <scope>NUCLEOTIDE SEQUENCE [LARGE SCALE GENOMIC DNA]</scope>
    <source>
        <strain evidence="1 2">RB1R16</strain>
    </source>
</reference>
<evidence type="ECO:0008006" key="3">
    <source>
        <dbReference type="Google" id="ProtNLM"/>
    </source>
</evidence>
<dbReference type="EMBL" id="PPSL01000003">
    <property type="protein sequence ID" value="PQJ11065.1"/>
    <property type="molecule type" value="Genomic_DNA"/>
</dbReference>
<dbReference type="InterPro" id="IPR025335">
    <property type="entry name" value="DUF4241"/>
</dbReference>
<keyword evidence="2" id="KW-1185">Reference proteome</keyword>
<dbReference type="RefSeq" id="WP_105039793.1">
    <property type="nucleotide sequence ID" value="NZ_PPSL01000003.1"/>
</dbReference>
<accession>A0A2S7SWV0</accession>
<evidence type="ECO:0000313" key="1">
    <source>
        <dbReference type="EMBL" id="PQJ11065.1"/>
    </source>
</evidence>